<evidence type="ECO:0000313" key="3">
    <source>
        <dbReference type="Proteomes" id="UP000271974"/>
    </source>
</evidence>
<proteinExistence type="predicted"/>
<organism evidence="2 3">
    <name type="scientific">Elysia chlorotica</name>
    <name type="common">Eastern emerald elysia</name>
    <name type="synonym">Sea slug</name>
    <dbReference type="NCBI Taxonomy" id="188477"/>
    <lineage>
        <taxon>Eukaryota</taxon>
        <taxon>Metazoa</taxon>
        <taxon>Spiralia</taxon>
        <taxon>Lophotrochozoa</taxon>
        <taxon>Mollusca</taxon>
        <taxon>Gastropoda</taxon>
        <taxon>Heterobranchia</taxon>
        <taxon>Euthyneura</taxon>
        <taxon>Panpulmonata</taxon>
        <taxon>Sacoglossa</taxon>
        <taxon>Placobranchoidea</taxon>
        <taxon>Plakobranchidae</taxon>
        <taxon>Elysia</taxon>
    </lineage>
</organism>
<dbReference type="Proteomes" id="UP000271974">
    <property type="component" value="Unassembled WGS sequence"/>
</dbReference>
<feature type="chain" id="PRO_5018620834" description="Transmembrane protein" evidence="1">
    <location>
        <begin position="26"/>
        <end position="113"/>
    </location>
</feature>
<feature type="signal peptide" evidence="1">
    <location>
        <begin position="1"/>
        <end position="25"/>
    </location>
</feature>
<comment type="caution">
    <text evidence="2">The sequence shown here is derived from an EMBL/GenBank/DDBJ whole genome shotgun (WGS) entry which is preliminary data.</text>
</comment>
<evidence type="ECO:0000256" key="1">
    <source>
        <dbReference type="SAM" id="SignalP"/>
    </source>
</evidence>
<accession>A0A3S1CBN6</accession>
<sequence>MSRSFTISFIYLIFFFLLKLNINHGYGLTISNFGSNATVKKKLLVYSTNGTAPHQPQLLLENKGQKVIFFIQRCILHVAMPPKNPFKAVFTAIRPSICVQHLCKPYLSLLVQI</sequence>
<name>A0A3S1CBN6_ELYCH</name>
<dbReference type="EMBL" id="RQTK01000087">
    <property type="protein sequence ID" value="RUS88300.1"/>
    <property type="molecule type" value="Genomic_DNA"/>
</dbReference>
<evidence type="ECO:0008006" key="4">
    <source>
        <dbReference type="Google" id="ProtNLM"/>
    </source>
</evidence>
<reference evidence="2 3" key="1">
    <citation type="submission" date="2019-01" db="EMBL/GenBank/DDBJ databases">
        <title>A draft genome assembly of the solar-powered sea slug Elysia chlorotica.</title>
        <authorList>
            <person name="Cai H."/>
            <person name="Li Q."/>
            <person name="Fang X."/>
            <person name="Li J."/>
            <person name="Curtis N.E."/>
            <person name="Altenburger A."/>
            <person name="Shibata T."/>
            <person name="Feng M."/>
            <person name="Maeda T."/>
            <person name="Schwartz J.A."/>
            <person name="Shigenobu S."/>
            <person name="Lundholm N."/>
            <person name="Nishiyama T."/>
            <person name="Yang H."/>
            <person name="Hasebe M."/>
            <person name="Li S."/>
            <person name="Pierce S.K."/>
            <person name="Wang J."/>
        </authorList>
    </citation>
    <scope>NUCLEOTIDE SEQUENCE [LARGE SCALE GENOMIC DNA]</scope>
    <source>
        <strain evidence="2">EC2010</strain>
        <tissue evidence="2">Whole organism of an adult</tissue>
    </source>
</reference>
<keyword evidence="3" id="KW-1185">Reference proteome</keyword>
<evidence type="ECO:0000313" key="2">
    <source>
        <dbReference type="EMBL" id="RUS88300.1"/>
    </source>
</evidence>
<dbReference type="AlphaFoldDB" id="A0A3S1CBN6"/>
<keyword evidence="1" id="KW-0732">Signal</keyword>
<protein>
    <recommendedName>
        <fullName evidence="4">Transmembrane protein</fullName>
    </recommendedName>
</protein>
<gene>
    <name evidence="2" type="ORF">EGW08_003938</name>
</gene>